<dbReference type="InterPro" id="IPR003730">
    <property type="entry name" value="Cu_polyphenol_OxRdtase"/>
</dbReference>
<evidence type="ECO:0000256" key="3">
    <source>
        <dbReference type="ARBA" id="ARBA00007353"/>
    </source>
</evidence>
<comment type="catalytic activity">
    <reaction evidence="8">
        <text>adenosine + H2O + H(+) = inosine + NH4(+)</text>
        <dbReference type="Rhea" id="RHEA:24408"/>
        <dbReference type="ChEBI" id="CHEBI:15377"/>
        <dbReference type="ChEBI" id="CHEBI:15378"/>
        <dbReference type="ChEBI" id="CHEBI:16335"/>
        <dbReference type="ChEBI" id="CHEBI:17596"/>
        <dbReference type="ChEBI" id="CHEBI:28938"/>
        <dbReference type="EC" id="3.5.4.4"/>
    </reaction>
    <physiologicalReaction direction="left-to-right" evidence="8">
        <dbReference type="Rhea" id="RHEA:24409"/>
    </physiologicalReaction>
</comment>
<evidence type="ECO:0000256" key="7">
    <source>
        <dbReference type="ARBA" id="ARBA00022833"/>
    </source>
</evidence>
<keyword evidence="4" id="KW-0808">Transferase</keyword>
<comment type="caution">
    <text evidence="12">The sequence shown here is derived from an EMBL/GenBank/DDBJ whole genome shotgun (WGS) entry which is preliminary data.</text>
</comment>
<evidence type="ECO:0000256" key="5">
    <source>
        <dbReference type="ARBA" id="ARBA00022723"/>
    </source>
</evidence>
<gene>
    <name evidence="12" type="primary">pgeF</name>
    <name evidence="12" type="ORF">LKD37_08860</name>
</gene>
<comment type="similarity">
    <text evidence="3 11">Belongs to the purine nucleoside phosphorylase YfiH/LACC1 family.</text>
</comment>
<evidence type="ECO:0000256" key="1">
    <source>
        <dbReference type="ARBA" id="ARBA00000553"/>
    </source>
</evidence>
<dbReference type="PANTHER" id="PTHR30616:SF2">
    <property type="entry name" value="PURINE NUCLEOSIDE PHOSPHORYLASE LACC1"/>
    <property type="match status" value="1"/>
</dbReference>
<dbReference type="PANTHER" id="PTHR30616">
    <property type="entry name" value="UNCHARACTERIZED PROTEIN YFIH"/>
    <property type="match status" value="1"/>
</dbReference>
<comment type="catalytic activity">
    <reaction evidence="10">
        <text>S-methyl-5'-thioadenosine + phosphate = 5-(methylsulfanyl)-alpha-D-ribose 1-phosphate + adenine</text>
        <dbReference type="Rhea" id="RHEA:11852"/>
        <dbReference type="ChEBI" id="CHEBI:16708"/>
        <dbReference type="ChEBI" id="CHEBI:17509"/>
        <dbReference type="ChEBI" id="CHEBI:43474"/>
        <dbReference type="ChEBI" id="CHEBI:58533"/>
        <dbReference type="EC" id="2.4.2.28"/>
    </reaction>
    <physiologicalReaction direction="left-to-right" evidence="10">
        <dbReference type="Rhea" id="RHEA:11853"/>
    </physiologicalReaction>
</comment>
<protein>
    <recommendedName>
        <fullName evidence="11">Purine nucleoside phosphorylase</fullName>
    </recommendedName>
</protein>
<organism evidence="12 13">
    <name type="scientific">Brotocaccenecus cirricatena</name>
    <dbReference type="NCBI Taxonomy" id="3064195"/>
    <lineage>
        <taxon>Bacteria</taxon>
        <taxon>Bacillati</taxon>
        <taxon>Bacillota</taxon>
        <taxon>Clostridia</taxon>
        <taxon>Eubacteriales</taxon>
        <taxon>Oscillospiraceae</taxon>
        <taxon>Brotocaccenecus</taxon>
    </lineage>
</organism>
<dbReference type="Proteomes" id="UP001199319">
    <property type="component" value="Unassembled WGS sequence"/>
</dbReference>
<evidence type="ECO:0000256" key="2">
    <source>
        <dbReference type="ARBA" id="ARBA00003215"/>
    </source>
</evidence>
<evidence type="ECO:0000313" key="12">
    <source>
        <dbReference type="EMBL" id="MCC2129623.1"/>
    </source>
</evidence>
<comment type="function">
    <text evidence="2">Purine nucleoside enzyme that catalyzes the phosphorolysis of adenosine and inosine nucleosides, yielding D-ribose 1-phosphate and the respective free bases, adenine and hypoxanthine. Also catalyzes the phosphorolysis of S-methyl-5'-thioadenosine into adenine and S-methyl-5-thio-alpha-D-ribose 1-phosphate. Also has adenosine deaminase activity.</text>
</comment>
<dbReference type="RefSeq" id="WP_302928901.1">
    <property type="nucleotide sequence ID" value="NZ_JAJEPW010000023.1"/>
</dbReference>
<dbReference type="NCBIfam" id="TIGR00726">
    <property type="entry name" value="peptidoglycan editing factor PgeF"/>
    <property type="match status" value="1"/>
</dbReference>
<sequence>MSFLAHEENGLFIKTSTVLSGVRHGFSTRIGGVSPAPWDSLNLGVGRGDDMDRVRENYRRFCAALGVDEHWAVLSKQVHEDNIRHVTADDCGKGLFRDRDYTSVDAMVTDTPGIPLVVFSADCGIILLHDPVHGAVGAAHAGWRGAAGGIVYKTVRRMQELFGTDPGDLRAAIGAAIGPCCFETDADVPQALEAALGAEAGPYITRRGPKWHVDLKGVNARWLEKAGVRQIDVSPDCTACHPELYWSHRRMGQARGAQIAMICL</sequence>
<evidence type="ECO:0000256" key="11">
    <source>
        <dbReference type="RuleBase" id="RU361274"/>
    </source>
</evidence>
<dbReference type="SUPFAM" id="SSF64438">
    <property type="entry name" value="CNF1/YfiH-like putative cysteine hydrolases"/>
    <property type="match status" value="1"/>
</dbReference>
<dbReference type="InterPro" id="IPR038371">
    <property type="entry name" value="Cu_polyphenol_OxRdtase_sf"/>
</dbReference>
<keyword evidence="13" id="KW-1185">Reference proteome</keyword>
<comment type="catalytic activity">
    <reaction evidence="1">
        <text>inosine + phosphate = alpha-D-ribose 1-phosphate + hypoxanthine</text>
        <dbReference type="Rhea" id="RHEA:27646"/>
        <dbReference type="ChEBI" id="CHEBI:17368"/>
        <dbReference type="ChEBI" id="CHEBI:17596"/>
        <dbReference type="ChEBI" id="CHEBI:43474"/>
        <dbReference type="ChEBI" id="CHEBI:57720"/>
        <dbReference type="EC" id="2.4.2.1"/>
    </reaction>
    <physiologicalReaction direction="left-to-right" evidence="1">
        <dbReference type="Rhea" id="RHEA:27647"/>
    </physiologicalReaction>
</comment>
<dbReference type="EMBL" id="JAJEPW010000023">
    <property type="protein sequence ID" value="MCC2129623.1"/>
    <property type="molecule type" value="Genomic_DNA"/>
</dbReference>
<keyword evidence="6" id="KW-0378">Hydrolase</keyword>
<evidence type="ECO:0000256" key="10">
    <source>
        <dbReference type="ARBA" id="ARBA00049893"/>
    </source>
</evidence>
<dbReference type="GO" id="GO:0016787">
    <property type="term" value="F:hydrolase activity"/>
    <property type="evidence" value="ECO:0007669"/>
    <property type="project" value="UniProtKB-KW"/>
</dbReference>
<dbReference type="InterPro" id="IPR011324">
    <property type="entry name" value="Cytotoxic_necrot_fac-like_cat"/>
</dbReference>
<keyword evidence="7" id="KW-0862">Zinc</keyword>
<reference evidence="12" key="1">
    <citation type="submission" date="2021-10" db="EMBL/GenBank/DDBJ databases">
        <title>Anaerobic single-cell dispensing facilitates the cultivation of human gut bacteria.</title>
        <authorList>
            <person name="Afrizal A."/>
        </authorList>
    </citation>
    <scope>NUCLEOTIDE SEQUENCE</scope>
    <source>
        <strain evidence="12">CLA-AA-H272</strain>
    </source>
</reference>
<accession>A0AAE3AGP3</accession>
<dbReference type="Pfam" id="PF02578">
    <property type="entry name" value="Cu-oxidase_4"/>
    <property type="match status" value="1"/>
</dbReference>
<dbReference type="GO" id="GO:0005507">
    <property type="term" value="F:copper ion binding"/>
    <property type="evidence" value="ECO:0007669"/>
    <property type="project" value="TreeGrafter"/>
</dbReference>
<evidence type="ECO:0000256" key="9">
    <source>
        <dbReference type="ARBA" id="ARBA00048968"/>
    </source>
</evidence>
<evidence type="ECO:0000256" key="4">
    <source>
        <dbReference type="ARBA" id="ARBA00022679"/>
    </source>
</evidence>
<name>A0AAE3AGP3_9FIRM</name>
<dbReference type="GO" id="GO:0017061">
    <property type="term" value="F:S-methyl-5-thioadenosine phosphorylase activity"/>
    <property type="evidence" value="ECO:0007669"/>
    <property type="project" value="UniProtKB-EC"/>
</dbReference>
<comment type="catalytic activity">
    <reaction evidence="9">
        <text>adenosine + phosphate = alpha-D-ribose 1-phosphate + adenine</text>
        <dbReference type="Rhea" id="RHEA:27642"/>
        <dbReference type="ChEBI" id="CHEBI:16335"/>
        <dbReference type="ChEBI" id="CHEBI:16708"/>
        <dbReference type="ChEBI" id="CHEBI:43474"/>
        <dbReference type="ChEBI" id="CHEBI:57720"/>
        <dbReference type="EC" id="2.4.2.1"/>
    </reaction>
    <physiologicalReaction direction="left-to-right" evidence="9">
        <dbReference type="Rhea" id="RHEA:27643"/>
    </physiologicalReaction>
</comment>
<evidence type="ECO:0000313" key="13">
    <source>
        <dbReference type="Proteomes" id="UP001199319"/>
    </source>
</evidence>
<dbReference type="CDD" id="cd16833">
    <property type="entry name" value="YfiH"/>
    <property type="match status" value="1"/>
</dbReference>
<evidence type="ECO:0000256" key="8">
    <source>
        <dbReference type="ARBA" id="ARBA00047989"/>
    </source>
</evidence>
<evidence type="ECO:0000256" key="6">
    <source>
        <dbReference type="ARBA" id="ARBA00022801"/>
    </source>
</evidence>
<keyword evidence="5" id="KW-0479">Metal-binding</keyword>
<dbReference type="Gene3D" id="3.60.140.10">
    <property type="entry name" value="CNF1/YfiH-like putative cysteine hydrolases"/>
    <property type="match status" value="1"/>
</dbReference>
<dbReference type="AlphaFoldDB" id="A0AAE3AGP3"/>
<proteinExistence type="inferred from homology"/>